<reference evidence="3" key="1">
    <citation type="submission" date="2020-03" db="EMBL/GenBank/DDBJ databases">
        <title>Castanea mollissima Vanexum genome sequencing.</title>
        <authorList>
            <person name="Staton M."/>
        </authorList>
    </citation>
    <scope>NUCLEOTIDE SEQUENCE</scope>
    <source>
        <tissue evidence="3">Leaf</tissue>
    </source>
</reference>
<organism evidence="3 4">
    <name type="scientific">Castanea mollissima</name>
    <name type="common">Chinese chestnut</name>
    <dbReference type="NCBI Taxonomy" id="60419"/>
    <lineage>
        <taxon>Eukaryota</taxon>
        <taxon>Viridiplantae</taxon>
        <taxon>Streptophyta</taxon>
        <taxon>Embryophyta</taxon>
        <taxon>Tracheophyta</taxon>
        <taxon>Spermatophyta</taxon>
        <taxon>Magnoliopsida</taxon>
        <taxon>eudicotyledons</taxon>
        <taxon>Gunneridae</taxon>
        <taxon>Pentapetalae</taxon>
        <taxon>rosids</taxon>
        <taxon>fabids</taxon>
        <taxon>Fagales</taxon>
        <taxon>Fagaceae</taxon>
        <taxon>Castanea</taxon>
    </lineage>
</organism>
<sequence length="377" mass="43057">MKGLGCQEVVLEFHFRNKSRKYVLLFNAILCITHKQCSSLSGHSIESWGPKNKSLDSNSSMEGKERKIPYMTQQCYPQTENAELPTTYINHRKPKELPATSSHKASLFCSHGCADYSFSPHATQASTLAIVPLPILGLAKKVSSVKSKTEAPLVLGVLCPLGDVTVSHQLGHQSFGSAGLIFSASSRWVVALCHRIGRFRKFAQVQLQLPVVSMGSFLLRKLLFDDSDEDEIIRQVLKGSTSQHKRRRYTRRNHLASRNQVASNDDDTMVLERPIGRKAEKTKQKRKDGNNEFREYLTKKLHYIQESNEQNKEALCIKAERVRVDAQRADMEKEMLRLETIKEEERIMTKDTSGMFEKERLYFENLKDQILARQKLE</sequence>
<dbReference type="OrthoDB" id="10524513at2759"/>
<comment type="caution">
    <text evidence="3">The sequence shown here is derived from an EMBL/GenBank/DDBJ whole genome shotgun (WGS) entry which is preliminary data.</text>
</comment>
<dbReference type="Proteomes" id="UP000737018">
    <property type="component" value="Unassembled WGS sequence"/>
</dbReference>
<dbReference type="AlphaFoldDB" id="A0A8J4QAU0"/>
<evidence type="ECO:0000313" key="4">
    <source>
        <dbReference type="Proteomes" id="UP000737018"/>
    </source>
</evidence>
<name>A0A8J4QAU0_9ROSI</name>
<dbReference type="InterPro" id="IPR029466">
    <property type="entry name" value="NAM-associated_C"/>
</dbReference>
<evidence type="ECO:0000313" key="3">
    <source>
        <dbReference type="EMBL" id="KAF3943839.1"/>
    </source>
</evidence>
<keyword evidence="4" id="KW-1185">Reference proteome</keyword>
<gene>
    <name evidence="3" type="ORF">CMV_029637</name>
</gene>
<dbReference type="EMBL" id="JRKL02012762">
    <property type="protein sequence ID" value="KAF3943839.1"/>
    <property type="molecule type" value="Genomic_DNA"/>
</dbReference>
<dbReference type="Pfam" id="PF14303">
    <property type="entry name" value="NAM-associated"/>
    <property type="match status" value="1"/>
</dbReference>
<proteinExistence type="predicted"/>
<feature type="domain" description="No apical meristem-associated C-terminal" evidence="2">
    <location>
        <begin position="247"/>
        <end position="370"/>
    </location>
</feature>
<accession>A0A8J4QAU0</accession>
<feature type="region of interest" description="Disordered" evidence="1">
    <location>
        <begin position="42"/>
        <end position="62"/>
    </location>
</feature>
<protein>
    <recommendedName>
        <fullName evidence="2">No apical meristem-associated C-terminal domain-containing protein</fullName>
    </recommendedName>
</protein>
<evidence type="ECO:0000256" key="1">
    <source>
        <dbReference type="SAM" id="MobiDB-lite"/>
    </source>
</evidence>
<evidence type="ECO:0000259" key="2">
    <source>
        <dbReference type="Pfam" id="PF14303"/>
    </source>
</evidence>